<keyword evidence="3" id="KW-1185">Reference proteome</keyword>
<feature type="region of interest" description="Disordered" evidence="1">
    <location>
        <begin position="213"/>
        <end position="232"/>
    </location>
</feature>
<sequence length="232" mass="26077">MRRSQQSFGFCTSRGEGGRLRRGGVRGRLSLVHHDVGVKVRPLLLVRLLLERASVTAIATAIRNTARGHDRYPQPKHTEEDEKHSPPSRLVGPARQKRGQVNSYRRTYSHTLSCSHRVLSLCSAPPAPGVSFKSRTPQQSGIDFSHKLTPCRAVTHEREAVRWRLISGVVDSAIWQSPRARASLAAWHTPSLTPPPLRLPNDDSPNLQQELKTEVHSKYKDTPYIPENQRTL</sequence>
<comment type="caution">
    <text evidence="2">The sequence shown here is derived from an EMBL/GenBank/DDBJ whole genome shotgun (WGS) entry which is preliminary data.</text>
</comment>
<evidence type="ECO:0000313" key="2">
    <source>
        <dbReference type="EMBL" id="MPC35287.1"/>
    </source>
</evidence>
<accession>A0A5B7EPT5</accession>
<protein>
    <submittedName>
        <fullName evidence="2">Uncharacterized protein</fullName>
    </submittedName>
</protein>
<dbReference type="AlphaFoldDB" id="A0A5B7EPT5"/>
<gene>
    <name evidence="2" type="ORF">E2C01_028707</name>
</gene>
<feature type="compositionally biased region" description="Basic and acidic residues" evidence="1">
    <location>
        <begin position="67"/>
        <end position="85"/>
    </location>
</feature>
<reference evidence="2 3" key="1">
    <citation type="submission" date="2019-05" db="EMBL/GenBank/DDBJ databases">
        <title>Another draft genome of Portunus trituberculatus and its Hox gene families provides insights of decapod evolution.</title>
        <authorList>
            <person name="Jeong J.-H."/>
            <person name="Song I."/>
            <person name="Kim S."/>
            <person name="Choi T."/>
            <person name="Kim D."/>
            <person name="Ryu S."/>
            <person name="Kim W."/>
        </authorList>
    </citation>
    <scope>NUCLEOTIDE SEQUENCE [LARGE SCALE GENOMIC DNA]</scope>
    <source>
        <tissue evidence="2">Muscle</tissue>
    </source>
</reference>
<organism evidence="2 3">
    <name type="scientific">Portunus trituberculatus</name>
    <name type="common">Swimming crab</name>
    <name type="synonym">Neptunus trituberculatus</name>
    <dbReference type="NCBI Taxonomy" id="210409"/>
    <lineage>
        <taxon>Eukaryota</taxon>
        <taxon>Metazoa</taxon>
        <taxon>Ecdysozoa</taxon>
        <taxon>Arthropoda</taxon>
        <taxon>Crustacea</taxon>
        <taxon>Multicrustacea</taxon>
        <taxon>Malacostraca</taxon>
        <taxon>Eumalacostraca</taxon>
        <taxon>Eucarida</taxon>
        <taxon>Decapoda</taxon>
        <taxon>Pleocyemata</taxon>
        <taxon>Brachyura</taxon>
        <taxon>Eubrachyura</taxon>
        <taxon>Portunoidea</taxon>
        <taxon>Portunidae</taxon>
        <taxon>Portuninae</taxon>
        <taxon>Portunus</taxon>
    </lineage>
</organism>
<feature type="region of interest" description="Disordered" evidence="1">
    <location>
        <begin position="66"/>
        <end position="101"/>
    </location>
</feature>
<evidence type="ECO:0000313" key="3">
    <source>
        <dbReference type="Proteomes" id="UP000324222"/>
    </source>
</evidence>
<dbReference type="Proteomes" id="UP000324222">
    <property type="component" value="Unassembled WGS sequence"/>
</dbReference>
<dbReference type="EMBL" id="VSRR010003239">
    <property type="protein sequence ID" value="MPC35287.1"/>
    <property type="molecule type" value="Genomic_DNA"/>
</dbReference>
<evidence type="ECO:0000256" key="1">
    <source>
        <dbReference type="SAM" id="MobiDB-lite"/>
    </source>
</evidence>
<proteinExistence type="predicted"/>
<name>A0A5B7EPT5_PORTR</name>